<dbReference type="EMBL" id="CM039432">
    <property type="protein sequence ID" value="KAI4332373.1"/>
    <property type="molecule type" value="Genomic_DNA"/>
</dbReference>
<proteinExistence type="predicted"/>
<evidence type="ECO:0000313" key="2">
    <source>
        <dbReference type="Proteomes" id="UP000828941"/>
    </source>
</evidence>
<dbReference type="Proteomes" id="UP000828941">
    <property type="component" value="Chromosome 7"/>
</dbReference>
<evidence type="ECO:0000313" key="1">
    <source>
        <dbReference type="EMBL" id="KAI4332373.1"/>
    </source>
</evidence>
<comment type="caution">
    <text evidence="1">The sequence shown here is derived from an EMBL/GenBank/DDBJ whole genome shotgun (WGS) entry which is preliminary data.</text>
</comment>
<protein>
    <submittedName>
        <fullName evidence="1">Uncharacterized protein</fullName>
    </submittedName>
</protein>
<sequence>MAEQSKKVILKTNDDNIFEIEQDIVKQFRTLNAMMEEEGFAESSIPLPNIGSSELTPIIDYCRKHSEFRTSDRDRSGDAKAFDEAFVKGFNSDELKGLMLAANYLDFKELLDLLCQGTADRIKNKSVKYVRDFFGINNDYTPEEENALREKHAWAYEGVDADDDE</sequence>
<organism evidence="1 2">
    <name type="scientific">Bauhinia variegata</name>
    <name type="common">Purple orchid tree</name>
    <name type="synonym">Phanera variegata</name>
    <dbReference type="NCBI Taxonomy" id="167791"/>
    <lineage>
        <taxon>Eukaryota</taxon>
        <taxon>Viridiplantae</taxon>
        <taxon>Streptophyta</taxon>
        <taxon>Embryophyta</taxon>
        <taxon>Tracheophyta</taxon>
        <taxon>Spermatophyta</taxon>
        <taxon>Magnoliopsida</taxon>
        <taxon>eudicotyledons</taxon>
        <taxon>Gunneridae</taxon>
        <taxon>Pentapetalae</taxon>
        <taxon>rosids</taxon>
        <taxon>fabids</taxon>
        <taxon>Fabales</taxon>
        <taxon>Fabaceae</taxon>
        <taxon>Cercidoideae</taxon>
        <taxon>Cercideae</taxon>
        <taxon>Bauhiniinae</taxon>
        <taxon>Bauhinia</taxon>
    </lineage>
</organism>
<keyword evidence="2" id="KW-1185">Reference proteome</keyword>
<name>A0ACB9N8L0_BAUVA</name>
<reference evidence="1 2" key="1">
    <citation type="journal article" date="2022" name="DNA Res.">
        <title>Chromosomal-level genome assembly of the orchid tree Bauhinia variegata (Leguminosae; Cercidoideae) supports the allotetraploid origin hypothesis of Bauhinia.</title>
        <authorList>
            <person name="Zhong Y."/>
            <person name="Chen Y."/>
            <person name="Zheng D."/>
            <person name="Pang J."/>
            <person name="Liu Y."/>
            <person name="Luo S."/>
            <person name="Meng S."/>
            <person name="Qian L."/>
            <person name="Wei D."/>
            <person name="Dai S."/>
            <person name="Zhou R."/>
        </authorList>
    </citation>
    <scope>NUCLEOTIDE SEQUENCE [LARGE SCALE GENOMIC DNA]</scope>
    <source>
        <strain evidence="1">BV-YZ2020</strain>
    </source>
</reference>
<gene>
    <name evidence="1" type="ORF">L6164_017288</name>
</gene>
<accession>A0ACB9N8L0</accession>